<dbReference type="AlphaFoldDB" id="A0A5B8M026"/>
<accession>A0A5B8M026</accession>
<keyword evidence="2" id="KW-0812">Transmembrane</keyword>
<evidence type="ECO:0000313" key="4">
    <source>
        <dbReference type="Proteomes" id="UP000320216"/>
    </source>
</evidence>
<dbReference type="Pfam" id="PF19853">
    <property type="entry name" value="DUF6328"/>
    <property type="match status" value="1"/>
</dbReference>
<sequence>MRNVDHAESDDADDIPGDGRTETLVQRSDRNWADILQELRVTQTGTQIITGFLLALAFQPRFTTLDTFSAVVYLVLVCLAAAATALNLTPVTLHRWLFRRHVKPELVVIGNVVLRVTLATVGLLVVGVVLFIFDVVVSREAGLIAGGITVAVVVALWIVLPLAARRMRE</sequence>
<dbReference type="KEGG" id="huw:FPZ11_02035"/>
<feature type="region of interest" description="Disordered" evidence="1">
    <location>
        <begin position="1"/>
        <end position="21"/>
    </location>
</feature>
<protein>
    <submittedName>
        <fullName evidence="3">Sodium:proton antiporter</fullName>
    </submittedName>
</protein>
<keyword evidence="2" id="KW-1133">Transmembrane helix</keyword>
<keyword evidence="4" id="KW-1185">Reference proteome</keyword>
<feature type="transmembrane region" description="Helical" evidence="2">
    <location>
        <begin position="112"/>
        <end position="137"/>
    </location>
</feature>
<proteinExistence type="predicted"/>
<reference evidence="3 4" key="1">
    <citation type="submission" date="2019-07" db="EMBL/GenBank/DDBJ databases">
        <title>Full genome sequence of Humibacter sp. WJ7-1.</title>
        <authorList>
            <person name="Im W.-T."/>
        </authorList>
    </citation>
    <scope>NUCLEOTIDE SEQUENCE [LARGE SCALE GENOMIC DNA]</scope>
    <source>
        <strain evidence="3 4">WJ7-1</strain>
    </source>
</reference>
<gene>
    <name evidence="3" type="ORF">FPZ11_02035</name>
</gene>
<name>A0A5B8M026_9MICO</name>
<feature type="transmembrane region" description="Helical" evidence="2">
    <location>
        <begin position="143"/>
        <end position="164"/>
    </location>
</feature>
<evidence type="ECO:0000313" key="3">
    <source>
        <dbReference type="EMBL" id="QDZ13733.1"/>
    </source>
</evidence>
<keyword evidence="2" id="KW-0472">Membrane</keyword>
<dbReference type="Proteomes" id="UP000320216">
    <property type="component" value="Chromosome"/>
</dbReference>
<evidence type="ECO:0000256" key="1">
    <source>
        <dbReference type="SAM" id="MobiDB-lite"/>
    </source>
</evidence>
<dbReference type="OrthoDB" id="3625784at2"/>
<dbReference type="EMBL" id="CP042305">
    <property type="protein sequence ID" value="QDZ13733.1"/>
    <property type="molecule type" value="Genomic_DNA"/>
</dbReference>
<evidence type="ECO:0000256" key="2">
    <source>
        <dbReference type="SAM" id="Phobius"/>
    </source>
</evidence>
<dbReference type="InterPro" id="IPR046291">
    <property type="entry name" value="DUF6328"/>
</dbReference>
<organism evidence="3 4">
    <name type="scientific">Humibacter ginsenosidimutans</name>
    <dbReference type="NCBI Taxonomy" id="2599293"/>
    <lineage>
        <taxon>Bacteria</taxon>
        <taxon>Bacillati</taxon>
        <taxon>Actinomycetota</taxon>
        <taxon>Actinomycetes</taxon>
        <taxon>Micrococcales</taxon>
        <taxon>Microbacteriaceae</taxon>
        <taxon>Humibacter</taxon>
    </lineage>
</organism>
<feature type="transmembrane region" description="Helical" evidence="2">
    <location>
        <begin position="70"/>
        <end position="91"/>
    </location>
</feature>